<evidence type="ECO:0000313" key="1">
    <source>
        <dbReference type="EMBL" id="MPN61468.1"/>
    </source>
</evidence>
<comment type="caution">
    <text evidence="1">The sequence shown here is derived from an EMBL/GenBank/DDBJ whole genome shotgun (WGS) entry which is preliminary data.</text>
</comment>
<reference evidence="1" key="1">
    <citation type="submission" date="2019-08" db="EMBL/GenBank/DDBJ databases">
        <authorList>
            <person name="Kucharzyk K."/>
            <person name="Murdoch R.W."/>
            <person name="Higgins S."/>
            <person name="Loffler F."/>
        </authorList>
    </citation>
    <scope>NUCLEOTIDE SEQUENCE</scope>
</reference>
<accession>A0A645JCQ2</accession>
<organism evidence="1">
    <name type="scientific">bioreactor metagenome</name>
    <dbReference type="NCBI Taxonomy" id="1076179"/>
    <lineage>
        <taxon>unclassified sequences</taxon>
        <taxon>metagenomes</taxon>
        <taxon>ecological metagenomes</taxon>
    </lineage>
</organism>
<proteinExistence type="predicted"/>
<gene>
    <name evidence="1" type="ORF">SDC9_209205</name>
</gene>
<dbReference type="AlphaFoldDB" id="A0A645JCQ2"/>
<dbReference type="EMBL" id="VSSQ01138133">
    <property type="protein sequence ID" value="MPN61468.1"/>
    <property type="molecule type" value="Genomic_DNA"/>
</dbReference>
<sequence>MLFFNAIPKIVLNANSMFVSATIALIFEIFSANVEPLSFTNSGLLEKVMNKSLKSPLFLSAK</sequence>
<name>A0A645JCQ2_9ZZZZ</name>
<protein>
    <submittedName>
        <fullName evidence="1">Uncharacterized protein</fullName>
    </submittedName>
</protein>